<evidence type="ECO:0000256" key="1">
    <source>
        <dbReference type="SAM" id="Phobius"/>
    </source>
</evidence>
<name>A0A5W2YTG6_SALET</name>
<protein>
    <submittedName>
        <fullName evidence="2">Uncharacterized protein</fullName>
    </submittedName>
</protein>
<evidence type="ECO:0000313" key="3">
    <source>
        <dbReference type="EMBL" id="EBZ2532088.1"/>
    </source>
</evidence>
<keyword evidence="1" id="KW-0472">Membrane</keyword>
<feature type="transmembrane region" description="Helical" evidence="1">
    <location>
        <begin position="36"/>
        <end position="58"/>
    </location>
</feature>
<dbReference type="AlphaFoldDB" id="A0A5W2YTG6"/>
<dbReference type="EMBL" id="AAHISR010000004">
    <property type="protein sequence ID" value="EBW5670498.1"/>
    <property type="molecule type" value="Genomic_DNA"/>
</dbReference>
<accession>A0A5W2YTG6</accession>
<keyword evidence="1" id="KW-0812">Transmembrane</keyword>
<evidence type="ECO:0000313" key="2">
    <source>
        <dbReference type="EMBL" id="EBW5670498.1"/>
    </source>
</evidence>
<evidence type="ECO:0000313" key="4">
    <source>
        <dbReference type="EMBL" id="EBZ4205159.1"/>
    </source>
</evidence>
<gene>
    <name evidence="3" type="ORF">D9O77_21375</name>
    <name evidence="2" type="ORF">DPY77_04595</name>
    <name evidence="4" type="ORF">EBC19_07030</name>
</gene>
<reference evidence="2" key="1">
    <citation type="submission" date="2018-06" db="EMBL/GenBank/DDBJ databases">
        <authorList>
            <person name="Ashton P.M."/>
            <person name="Dallman T."/>
            <person name="Nair S."/>
            <person name="De Pinna E."/>
            <person name="Peters T."/>
            <person name="Grant K."/>
        </authorList>
    </citation>
    <scope>NUCLEOTIDE SEQUENCE</scope>
    <source>
        <strain evidence="2">196404</strain>
        <strain evidence="3">617000</strain>
        <strain evidence="4">623457</strain>
    </source>
</reference>
<proteinExistence type="predicted"/>
<keyword evidence="1" id="KW-1133">Transmembrane helix</keyword>
<sequence>MFSGTFVFLAFGEPPTSVEGTRDYSTDFFPPRYVKFHVIRIAVFYVAVFWVLIWLIFIRGLTCF</sequence>
<comment type="caution">
    <text evidence="2">The sequence shown here is derived from an EMBL/GenBank/DDBJ whole genome shotgun (WGS) entry which is preliminary data.</text>
</comment>
<organism evidence="2">
    <name type="scientific">Salmonella enterica subsp. enterica serovar London</name>
    <dbReference type="NCBI Taxonomy" id="149390"/>
    <lineage>
        <taxon>Bacteria</taxon>
        <taxon>Pseudomonadati</taxon>
        <taxon>Pseudomonadota</taxon>
        <taxon>Gammaproteobacteria</taxon>
        <taxon>Enterobacterales</taxon>
        <taxon>Enterobacteriaceae</taxon>
        <taxon>Salmonella</taxon>
    </lineage>
</organism>
<dbReference type="EMBL" id="AAHRBT010000006">
    <property type="protein sequence ID" value="EBZ4205159.1"/>
    <property type="molecule type" value="Genomic_DNA"/>
</dbReference>
<dbReference type="EMBL" id="AAHQNO010000027">
    <property type="protein sequence ID" value="EBZ2532088.1"/>
    <property type="molecule type" value="Genomic_DNA"/>
</dbReference>